<dbReference type="GO" id="GO:0005886">
    <property type="term" value="C:plasma membrane"/>
    <property type="evidence" value="ECO:0007669"/>
    <property type="project" value="TreeGrafter"/>
</dbReference>
<dbReference type="GO" id="GO:0006882">
    <property type="term" value="P:intracellular zinc ion homeostasis"/>
    <property type="evidence" value="ECO:0007669"/>
    <property type="project" value="TreeGrafter"/>
</dbReference>
<dbReference type="InterPro" id="IPR058533">
    <property type="entry name" value="Cation_efflux_TM"/>
</dbReference>
<accession>A0A1Y5TGL8</accession>
<evidence type="ECO:0000256" key="8">
    <source>
        <dbReference type="SAM" id="Phobius"/>
    </source>
</evidence>
<feature type="domain" description="Cation efflux protein cytoplasmic" evidence="10">
    <location>
        <begin position="213"/>
        <end position="288"/>
    </location>
</feature>
<gene>
    <name evidence="11" type="primary">fieF</name>
    <name evidence="11" type="ORF">PAM7066_03167</name>
</gene>
<organism evidence="11 12">
    <name type="scientific">Palleronia marisminoris</name>
    <dbReference type="NCBI Taxonomy" id="315423"/>
    <lineage>
        <taxon>Bacteria</taxon>
        <taxon>Pseudomonadati</taxon>
        <taxon>Pseudomonadota</taxon>
        <taxon>Alphaproteobacteria</taxon>
        <taxon>Rhodobacterales</taxon>
        <taxon>Roseobacteraceae</taxon>
        <taxon>Palleronia</taxon>
    </lineage>
</organism>
<dbReference type="NCBIfam" id="TIGR01297">
    <property type="entry name" value="CDF"/>
    <property type="match status" value="1"/>
</dbReference>
<proteinExistence type="inferred from homology"/>
<comment type="subcellular location">
    <subcellularLocation>
        <location evidence="1">Membrane</location>
        <topology evidence="1">Multi-pass membrane protein</topology>
    </subcellularLocation>
</comment>
<dbReference type="PANTHER" id="PTHR43840:SF41">
    <property type="entry name" value="CATION-EFFLUX PUMP FIEF"/>
    <property type="match status" value="1"/>
</dbReference>
<feature type="transmembrane region" description="Helical" evidence="8">
    <location>
        <begin position="155"/>
        <end position="174"/>
    </location>
</feature>
<dbReference type="Gene3D" id="1.20.1510.10">
    <property type="entry name" value="Cation efflux protein transmembrane domain"/>
    <property type="match status" value="1"/>
</dbReference>
<evidence type="ECO:0000256" key="5">
    <source>
        <dbReference type="ARBA" id="ARBA00022692"/>
    </source>
</evidence>
<dbReference type="InterPro" id="IPR027469">
    <property type="entry name" value="Cation_efflux_TMD_sf"/>
</dbReference>
<dbReference type="OrthoDB" id="9806522at2"/>
<evidence type="ECO:0000256" key="7">
    <source>
        <dbReference type="ARBA" id="ARBA00023136"/>
    </source>
</evidence>
<dbReference type="InterPro" id="IPR027470">
    <property type="entry name" value="Cation_efflux_CTD"/>
</dbReference>
<keyword evidence="3" id="KW-0813">Transport</keyword>
<feature type="transmembrane region" description="Helical" evidence="8">
    <location>
        <begin position="12"/>
        <end position="33"/>
    </location>
</feature>
<dbReference type="Pfam" id="PF01545">
    <property type="entry name" value="Cation_efflux"/>
    <property type="match status" value="1"/>
</dbReference>
<keyword evidence="12" id="KW-1185">Reference proteome</keyword>
<dbReference type="GO" id="GO:0015341">
    <property type="term" value="F:zinc efflux antiporter activity"/>
    <property type="evidence" value="ECO:0007669"/>
    <property type="project" value="TreeGrafter"/>
</dbReference>
<dbReference type="InterPro" id="IPR050291">
    <property type="entry name" value="CDF_Transporter"/>
</dbReference>
<dbReference type="AlphaFoldDB" id="A0A1Y5TGL8"/>
<evidence type="ECO:0000256" key="6">
    <source>
        <dbReference type="ARBA" id="ARBA00022989"/>
    </source>
</evidence>
<feature type="transmembrane region" description="Helical" evidence="8">
    <location>
        <begin position="116"/>
        <end position="135"/>
    </location>
</feature>
<evidence type="ECO:0000313" key="11">
    <source>
        <dbReference type="EMBL" id="SLN63182.1"/>
    </source>
</evidence>
<keyword evidence="5 8" id="KW-0812">Transmembrane</keyword>
<dbReference type="SUPFAM" id="SSF160240">
    <property type="entry name" value="Cation efflux protein cytoplasmic domain-like"/>
    <property type="match status" value="1"/>
</dbReference>
<dbReference type="PANTHER" id="PTHR43840">
    <property type="entry name" value="MITOCHONDRIAL METAL TRANSPORTER 1-RELATED"/>
    <property type="match status" value="1"/>
</dbReference>
<feature type="transmembrane region" description="Helical" evidence="8">
    <location>
        <begin position="39"/>
        <end position="61"/>
    </location>
</feature>
<keyword evidence="4" id="KW-1003">Cell membrane</keyword>
<dbReference type="Pfam" id="PF16916">
    <property type="entry name" value="ZT_dimer"/>
    <property type="match status" value="1"/>
</dbReference>
<feature type="domain" description="Cation efflux protein transmembrane" evidence="9">
    <location>
        <begin position="16"/>
        <end position="207"/>
    </location>
</feature>
<dbReference type="Proteomes" id="UP000193870">
    <property type="component" value="Unassembled WGS sequence"/>
</dbReference>
<protein>
    <submittedName>
        <fullName evidence="11">Ferrous-iron efflux pump FieF</fullName>
    </submittedName>
</protein>
<evidence type="ECO:0000256" key="1">
    <source>
        <dbReference type="ARBA" id="ARBA00004141"/>
    </source>
</evidence>
<dbReference type="GO" id="GO:0015093">
    <property type="term" value="F:ferrous iron transmembrane transporter activity"/>
    <property type="evidence" value="ECO:0007669"/>
    <property type="project" value="TreeGrafter"/>
</dbReference>
<evidence type="ECO:0000256" key="4">
    <source>
        <dbReference type="ARBA" id="ARBA00022475"/>
    </source>
</evidence>
<feature type="transmembrane region" description="Helical" evidence="8">
    <location>
        <begin position="180"/>
        <end position="200"/>
    </location>
</feature>
<name>A0A1Y5TGL8_9RHOB</name>
<evidence type="ECO:0000256" key="3">
    <source>
        <dbReference type="ARBA" id="ARBA00022448"/>
    </source>
</evidence>
<dbReference type="InterPro" id="IPR036837">
    <property type="entry name" value="Cation_efflux_CTD_sf"/>
</dbReference>
<sequence>MTRTIDDQANLRVQAASVGVAVTLVLAKLWAVYVTGSLAVAASLVDSGIDLLVSLGGLWAIRYAQRPPDSDHTFGHSSAEDLMALMQAAFILISAMVIAGTALSRIGETSELGSEGAGIGVMVLSIVLTLGLVAYQTRVCRQTGNRVVAADRLHYIGDLVPNLGAILALAASGLFDVTLIDTVVALIAAAILAVGALKIGSGAWDALMDRAAPDDLSRTIDQLVADHPGIEGHHDLRSRTAGARIFVNLHLEIDGSLTLDAAHEIGEDIRRDIIARYPEADVIIHHDPV</sequence>
<dbReference type="InterPro" id="IPR002524">
    <property type="entry name" value="Cation_efflux"/>
</dbReference>
<dbReference type="GO" id="GO:0015086">
    <property type="term" value="F:cadmium ion transmembrane transporter activity"/>
    <property type="evidence" value="ECO:0007669"/>
    <property type="project" value="TreeGrafter"/>
</dbReference>
<keyword evidence="7 8" id="KW-0472">Membrane</keyword>
<keyword evidence="6 8" id="KW-1133">Transmembrane helix</keyword>
<evidence type="ECO:0000313" key="12">
    <source>
        <dbReference type="Proteomes" id="UP000193870"/>
    </source>
</evidence>
<dbReference type="RefSeq" id="WP_085855145.1">
    <property type="nucleotide sequence ID" value="NZ_FOPF01000011.1"/>
</dbReference>
<comment type="similarity">
    <text evidence="2">Belongs to the cation diffusion facilitator (CDF) transporter (TC 2.A.4) family.</text>
</comment>
<reference evidence="11 12" key="1">
    <citation type="submission" date="2017-03" db="EMBL/GenBank/DDBJ databases">
        <authorList>
            <person name="Afonso C.L."/>
            <person name="Miller P.J."/>
            <person name="Scott M.A."/>
            <person name="Spackman E."/>
            <person name="Goraichik I."/>
            <person name="Dimitrov K.M."/>
            <person name="Suarez D.L."/>
            <person name="Swayne D.E."/>
        </authorList>
    </citation>
    <scope>NUCLEOTIDE SEQUENCE [LARGE SCALE GENOMIC DNA]</scope>
    <source>
        <strain evidence="11 12">CECT 7066</strain>
    </source>
</reference>
<evidence type="ECO:0000259" key="10">
    <source>
        <dbReference type="Pfam" id="PF16916"/>
    </source>
</evidence>
<feature type="transmembrane region" description="Helical" evidence="8">
    <location>
        <begin position="82"/>
        <end position="104"/>
    </location>
</feature>
<evidence type="ECO:0000259" key="9">
    <source>
        <dbReference type="Pfam" id="PF01545"/>
    </source>
</evidence>
<dbReference type="SUPFAM" id="SSF161111">
    <property type="entry name" value="Cation efflux protein transmembrane domain-like"/>
    <property type="match status" value="1"/>
</dbReference>
<dbReference type="EMBL" id="FWFV01000010">
    <property type="protein sequence ID" value="SLN63182.1"/>
    <property type="molecule type" value="Genomic_DNA"/>
</dbReference>
<dbReference type="Gene3D" id="3.30.70.1350">
    <property type="entry name" value="Cation efflux protein, cytoplasmic domain"/>
    <property type="match status" value="1"/>
</dbReference>
<dbReference type="STRING" id="315423.SAMN04488020_11192"/>
<evidence type="ECO:0000256" key="2">
    <source>
        <dbReference type="ARBA" id="ARBA00008114"/>
    </source>
</evidence>